<dbReference type="InterPro" id="IPR048789">
    <property type="entry name" value="CATSPERB_C"/>
</dbReference>
<keyword evidence="2" id="KW-0732">Signal</keyword>
<dbReference type="RefSeq" id="XP_016283988.1">
    <property type="nucleotide sequence ID" value="XM_016428502.2"/>
</dbReference>
<dbReference type="InterPro" id="IPR048788">
    <property type="entry name" value="CATSPERB_2nd"/>
</dbReference>
<dbReference type="GeneTree" id="ENSGT00390000008198"/>
<dbReference type="Pfam" id="PF21548">
    <property type="entry name" value="CATSPERB_2nd"/>
    <property type="match status" value="1"/>
</dbReference>
<dbReference type="Proteomes" id="UP000002280">
    <property type="component" value="Chromosome 1"/>
</dbReference>
<dbReference type="HOGENOM" id="CLU_012454_0_0_1"/>
<sequence>MGKSLLYAVVLLWMMPDLSSPEIIYNIKETFSAVFTCHSPGQKMMYEEIKLFLYSGDLEVQCFFLSGFNALESKENKLKLFISRGLAPTMTITNSTYSGVFHFNLSKQANQPAWFISIPRETIIHEKDITPIEQWFVAISLQDGLYTYITEGTLLDLLREPILQWTLGKAITNEQFHEILPNVVGIRMGKCPCANDVVVIGVICNHNVQGIYLGLTQSGFWNVGGTTWYNLTEYLCSLYEDCQGFSFVDVVLTNHYLLLLTSLGLLVSSDLRYPKDQLTFSRTNFCGFEREDYVKAKLWYTERCFANKEAFEDDFVSVTFEKNLTLSQTSTCFFSRDPFFVWNPCLSKTKIKQSKKKVTHTIVSCLVDNEQKSVVYLFNTKESISVAVRNLHTDLPSPLLKFPVFNFPKDFSIALGMVFHPRSHFLYVYGSQVWLSTDGGNSFVVVAYMTNDPIKQTYHSFYSSKIIFLSMSGRVHLSRAGLRTYTTYGKIKHRISEFYYNQLGTGILITLNKSVSDCIQKYPALSLSALTSIDNNVAFKTALAPQYLTLNEIIFFAYVPLTSPKKEELKFQHVHIGKKIQSRSIGDADIVKIMHHDELIGFPSSAIVHVSNPFKVENKLQSPCLENSITIEKDKDPFYRIHLLLKNKTSSSTFRRSDIEKTVVIPGYSSFLLVQFIDRLNVLALSTMPTIAPFNKTFKEKEWLLYDFSMKFQTMWKISRTPCNYWIELESVTTSRSFIKYIDLANQYTFKIKVIPRQSRDAQLFQLPLLEVFSGSRHMMEMNSFGYWDNTNSYIFEFHVFNRNIIQGMTSISFVVWQASTACDVTTIVLTLKASCSYFKSMQFVPNYNIPKSAWEEGIYANENGFNMIKTLPDNYRPPSNMGIAIPLTDNFYNADPSKPKPRNLFPQSRFTGKYKQCFNKSTRAECNCSIEEKMSYALTFSDCREKVPRHQFPVNHYPISLKIHNENLRNMQMEAPYFVTISEVNNRGSWKVKHYVPDDMKRLKKHVEGLIFRPVYNPKFLNLSITGSELFHFRVTVIPGVTFCDLADEFQIYVDDVPTAFPGKPLIASITAAAVGGTIFFAFLFELYNVQVWTPFKNMFLKLKTAFQIIRNRNRISYS</sequence>
<evidence type="ECO:0000256" key="1">
    <source>
        <dbReference type="SAM" id="Phobius"/>
    </source>
</evidence>
<dbReference type="GeneID" id="100015874"/>
<dbReference type="Pfam" id="PF21541">
    <property type="entry name" value="CATSPERB_1st"/>
    <property type="match status" value="1"/>
</dbReference>
<evidence type="ECO:0000259" key="5">
    <source>
        <dbReference type="Pfam" id="PF21548"/>
    </source>
</evidence>
<dbReference type="InterPro" id="IPR053903">
    <property type="entry name" value="CATSPERB_head"/>
</dbReference>
<organism evidence="8 9">
    <name type="scientific">Monodelphis domestica</name>
    <name type="common">Gray short-tailed opossum</name>
    <dbReference type="NCBI Taxonomy" id="13616"/>
    <lineage>
        <taxon>Eukaryota</taxon>
        <taxon>Metazoa</taxon>
        <taxon>Chordata</taxon>
        <taxon>Craniata</taxon>
        <taxon>Vertebrata</taxon>
        <taxon>Euteleostomi</taxon>
        <taxon>Mammalia</taxon>
        <taxon>Metatheria</taxon>
        <taxon>Didelphimorphia</taxon>
        <taxon>Didelphidae</taxon>
        <taxon>Monodelphis</taxon>
    </lineage>
</organism>
<keyword evidence="9" id="KW-1185">Reference proteome</keyword>
<gene>
    <name evidence="8" type="primary">LOC100015874</name>
</gene>
<dbReference type="Pfam" id="PF22831">
    <property type="entry name" value="CATSPERB_Ig-like"/>
    <property type="match status" value="1"/>
</dbReference>
<keyword evidence="1" id="KW-0812">Transmembrane</keyword>
<dbReference type="OrthoDB" id="2159869at2759"/>
<dbReference type="eggNOG" id="ENOG502QZ5S">
    <property type="taxonomic scope" value="Eukaryota"/>
</dbReference>
<dbReference type="InterPro" id="IPR053904">
    <property type="entry name" value="CATSPERB_Ig-like"/>
</dbReference>
<feature type="domain" description="Cation channel sperm-associated auxiliary subunit beta 2nd" evidence="5">
    <location>
        <begin position="170"/>
        <end position="505"/>
    </location>
</feature>
<feature type="domain" description="CATSPERB Ig-like" evidence="7">
    <location>
        <begin position="732"/>
        <end position="833"/>
    </location>
</feature>
<dbReference type="STRING" id="13616.ENSMODP00000056391"/>
<dbReference type="Pfam" id="PF15149">
    <property type="entry name" value="CATSPERB_C"/>
    <property type="match status" value="1"/>
</dbReference>
<feature type="domain" description="Cation channel sperm-associated protein subunit beta C-terminal" evidence="3">
    <location>
        <begin position="836"/>
        <end position="1094"/>
    </location>
</feature>
<keyword evidence="1" id="KW-1133">Transmembrane helix</keyword>
<protein>
    <submittedName>
        <fullName evidence="8">Cation channel sperm associated auxiliary subunit beta</fullName>
    </submittedName>
</protein>
<dbReference type="Pfam" id="PF22830">
    <property type="entry name" value="CATSPERB_head"/>
    <property type="match status" value="1"/>
</dbReference>
<dbReference type="Ensembl" id="ENSMODT00000034541.3">
    <property type="protein sequence ID" value="ENSMODP00000032962.2"/>
    <property type="gene ID" value="ENSMODG00000001920.4"/>
</dbReference>
<dbReference type="RefSeq" id="XP_007472606.1">
    <property type="nucleotide sequence ID" value="XM_007472544.3"/>
</dbReference>
<dbReference type="KEGG" id="mdo:100015874"/>
<dbReference type="GO" id="GO:0005929">
    <property type="term" value="C:cilium"/>
    <property type="evidence" value="ECO:0000318"/>
    <property type="project" value="GO_Central"/>
</dbReference>
<keyword evidence="1" id="KW-0472">Membrane</keyword>
<proteinExistence type="predicted"/>
<reference evidence="8 9" key="1">
    <citation type="journal article" date="2007" name="Nature">
        <title>Genome of the marsupial Monodelphis domestica reveals innovation in non-coding sequences.</title>
        <authorList>
            <person name="Mikkelsen T.S."/>
            <person name="Wakefield M.J."/>
            <person name="Aken B."/>
            <person name="Amemiya C.T."/>
            <person name="Chang J.L."/>
            <person name="Duke S."/>
            <person name="Garber M."/>
            <person name="Gentles A.J."/>
            <person name="Goodstadt L."/>
            <person name="Heger A."/>
            <person name="Jurka J."/>
            <person name="Kamal M."/>
            <person name="Mauceli E."/>
            <person name="Searle S.M."/>
            <person name="Sharpe T."/>
            <person name="Baker M.L."/>
            <person name="Batzer M.A."/>
            <person name="Benos P.V."/>
            <person name="Belov K."/>
            <person name="Clamp M."/>
            <person name="Cook A."/>
            <person name="Cuff J."/>
            <person name="Das R."/>
            <person name="Davidow L."/>
            <person name="Deakin J.E."/>
            <person name="Fazzari M.J."/>
            <person name="Glass J.L."/>
            <person name="Grabherr M."/>
            <person name="Greally J.M."/>
            <person name="Gu W."/>
            <person name="Hore T.A."/>
            <person name="Huttley G.A."/>
            <person name="Kleber M."/>
            <person name="Jirtle R.L."/>
            <person name="Koina E."/>
            <person name="Lee J.T."/>
            <person name="Mahony S."/>
            <person name="Marra M.A."/>
            <person name="Miller R.D."/>
            <person name="Nicholls R.D."/>
            <person name="Oda M."/>
            <person name="Papenfuss A.T."/>
            <person name="Parra Z.E."/>
            <person name="Pollock D.D."/>
            <person name="Ray D.A."/>
            <person name="Schein J.E."/>
            <person name="Speed T.P."/>
            <person name="Thompson K."/>
            <person name="VandeBerg J.L."/>
            <person name="Wade C.M."/>
            <person name="Walker J.A."/>
            <person name="Waters P.D."/>
            <person name="Webber C."/>
            <person name="Weidman J.R."/>
            <person name="Xie X."/>
            <person name="Zody M.C."/>
            <person name="Baldwin J."/>
            <person name="Abdouelleil A."/>
            <person name="Abdulkadir J."/>
            <person name="Abebe A."/>
            <person name="Abera B."/>
            <person name="Abreu J."/>
            <person name="Acer S.C."/>
            <person name="Aftuck L."/>
            <person name="Alexander A."/>
            <person name="An P."/>
            <person name="Anderson E."/>
            <person name="Anderson S."/>
            <person name="Arachi H."/>
            <person name="Azer M."/>
            <person name="Bachantsang P."/>
            <person name="Barry A."/>
            <person name="Bayul T."/>
            <person name="Berlin A."/>
            <person name="Bessette D."/>
            <person name="Bloom T."/>
            <person name="Bloom T."/>
            <person name="Boguslavskiy L."/>
            <person name="Bonnet C."/>
            <person name="Boukhgalter B."/>
            <person name="Bourzgui I."/>
            <person name="Brown A."/>
            <person name="Cahill P."/>
            <person name="Channer S."/>
            <person name="Cheshatsang Y."/>
            <person name="Chuda L."/>
            <person name="Citroen M."/>
            <person name="Collymore A."/>
            <person name="Cooke P."/>
            <person name="Costello M."/>
            <person name="D'Aco K."/>
            <person name="Daza R."/>
            <person name="De Haan G."/>
            <person name="DeGray S."/>
            <person name="DeMaso C."/>
            <person name="Dhargay N."/>
            <person name="Dooley K."/>
            <person name="Dooley E."/>
            <person name="Doricent M."/>
            <person name="Dorje P."/>
            <person name="Dorjee K."/>
            <person name="Dupes A."/>
            <person name="Elong R."/>
            <person name="Falk J."/>
            <person name="Farina A."/>
            <person name="Faro S."/>
            <person name="Ferguson D."/>
            <person name="Fisher S."/>
            <person name="Foley C.D."/>
            <person name="Franke A."/>
            <person name="Friedrich D."/>
            <person name="Gadbois L."/>
            <person name="Gearin G."/>
            <person name="Gearin C.R."/>
            <person name="Giannoukos G."/>
            <person name="Goode T."/>
            <person name="Graham J."/>
            <person name="Grandbois E."/>
            <person name="Grewal S."/>
            <person name="Gyaltsen K."/>
            <person name="Hafez N."/>
            <person name="Hagos B."/>
            <person name="Hall J."/>
            <person name="Henson C."/>
            <person name="Hollinger A."/>
            <person name="Honan T."/>
            <person name="Huard M.D."/>
            <person name="Hughes L."/>
            <person name="Hurhula B."/>
            <person name="Husby M.E."/>
            <person name="Kamat A."/>
            <person name="Kanga B."/>
            <person name="Kashin S."/>
            <person name="Khazanovich D."/>
            <person name="Kisner P."/>
            <person name="Lance K."/>
            <person name="Lara M."/>
            <person name="Lee W."/>
            <person name="Lennon N."/>
            <person name="Letendre F."/>
            <person name="LeVine R."/>
            <person name="Lipovsky A."/>
            <person name="Liu X."/>
            <person name="Liu J."/>
            <person name="Liu S."/>
            <person name="Lokyitsang T."/>
            <person name="Lokyitsang Y."/>
            <person name="Lubonja R."/>
            <person name="Lui A."/>
            <person name="MacDonald P."/>
            <person name="Magnisalis V."/>
            <person name="Maru K."/>
            <person name="Matthews C."/>
            <person name="McCusker W."/>
            <person name="McDonough S."/>
            <person name="Mehta T."/>
            <person name="Meldrim J."/>
            <person name="Meneus L."/>
            <person name="Mihai O."/>
            <person name="Mihalev A."/>
            <person name="Mihova T."/>
            <person name="Mittelman R."/>
            <person name="Mlenga V."/>
            <person name="Montmayeur A."/>
            <person name="Mulrain L."/>
            <person name="Navidi A."/>
            <person name="Naylor J."/>
            <person name="Negash T."/>
            <person name="Nguyen T."/>
            <person name="Nguyen N."/>
            <person name="Nicol R."/>
            <person name="Norbu C."/>
            <person name="Norbu N."/>
            <person name="Novod N."/>
            <person name="O'Neill B."/>
            <person name="Osman S."/>
            <person name="Markiewicz E."/>
            <person name="Oyono O.L."/>
            <person name="Patti C."/>
            <person name="Phunkhang P."/>
            <person name="Pierre F."/>
            <person name="Priest M."/>
            <person name="Raghuraman S."/>
            <person name="Rege F."/>
            <person name="Reyes R."/>
            <person name="Rise C."/>
            <person name="Rogov P."/>
            <person name="Ross K."/>
            <person name="Ryan E."/>
            <person name="Settipalli S."/>
            <person name="Shea T."/>
            <person name="Sherpa N."/>
            <person name="Shi L."/>
            <person name="Shih D."/>
            <person name="Sparrow T."/>
            <person name="Spaulding J."/>
            <person name="Stalker J."/>
            <person name="Stange-Thomann N."/>
            <person name="Stavropoulos S."/>
            <person name="Stone C."/>
            <person name="Strader C."/>
            <person name="Tesfaye S."/>
            <person name="Thomson T."/>
            <person name="Thoulutsang Y."/>
            <person name="Thoulutsang D."/>
            <person name="Topham K."/>
            <person name="Topping I."/>
            <person name="Tsamla T."/>
            <person name="Vassiliev H."/>
            <person name="Vo A."/>
            <person name="Wangchuk T."/>
            <person name="Wangdi T."/>
            <person name="Weiand M."/>
            <person name="Wilkinson J."/>
            <person name="Wilson A."/>
            <person name="Yadav S."/>
            <person name="Young G."/>
            <person name="Yu Q."/>
            <person name="Zembek L."/>
            <person name="Zhong D."/>
            <person name="Zimmer A."/>
            <person name="Zwirko Z."/>
            <person name="Jaffe D.B."/>
            <person name="Alvarez P."/>
            <person name="Brockman W."/>
            <person name="Butler J."/>
            <person name="Chin C."/>
            <person name="Gnerre S."/>
            <person name="MacCallum I."/>
            <person name="Graves J.A."/>
            <person name="Ponting C.P."/>
            <person name="Breen M."/>
            <person name="Samollow P.B."/>
            <person name="Lander E.S."/>
            <person name="Lindblad-Toh K."/>
        </authorList>
    </citation>
    <scope>NUCLEOTIDE SEQUENCE [LARGE SCALE GENOMIC DNA]</scope>
</reference>
<dbReference type="InterPro" id="IPR048786">
    <property type="entry name" value="CATSPERB_N"/>
</dbReference>
<dbReference type="InterPro" id="IPR028748">
    <property type="entry name" value="CATSPERB"/>
</dbReference>
<feature type="domain" description="CATSPERB head" evidence="6">
    <location>
        <begin position="543"/>
        <end position="719"/>
    </location>
</feature>
<name>F7FIN7_MONDO</name>
<evidence type="ECO:0000259" key="4">
    <source>
        <dbReference type="Pfam" id="PF21541"/>
    </source>
</evidence>
<evidence type="ECO:0000259" key="3">
    <source>
        <dbReference type="Pfam" id="PF15149"/>
    </source>
</evidence>
<evidence type="ECO:0000313" key="8">
    <source>
        <dbReference type="Ensembl" id="ENSMODP00000032962.2"/>
    </source>
</evidence>
<dbReference type="PANTHER" id="PTHR14705">
    <property type="entry name" value="CATION CHANNEL SPERM-ASSOCIATED PROTEIN SUBUNIT BETA"/>
    <property type="match status" value="1"/>
</dbReference>
<evidence type="ECO:0000256" key="2">
    <source>
        <dbReference type="SAM" id="SignalP"/>
    </source>
</evidence>
<dbReference type="PANTHER" id="PTHR14705:SF0">
    <property type="entry name" value="CATION CHANNEL SPERM-ASSOCIATED AUXILIARY SUBUNIT BETA"/>
    <property type="match status" value="1"/>
</dbReference>
<feature type="domain" description="Cation channel sperm-associated auxiliary subunit beta N-terminal" evidence="4">
    <location>
        <begin position="35"/>
        <end position="156"/>
    </location>
</feature>
<feature type="chain" id="PRO_5044731674" evidence="2">
    <location>
        <begin position="22"/>
        <end position="1120"/>
    </location>
</feature>
<evidence type="ECO:0000313" key="9">
    <source>
        <dbReference type="Proteomes" id="UP000002280"/>
    </source>
</evidence>
<evidence type="ECO:0000259" key="6">
    <source>
        <dbReference type="Pfam" id="PF22830"/>
    </source>
</evidence>
<dbReference type="GO" id="GO:0036128">
    <property type="term" value="C:CatSper complex"/>
    <property type="evidence" value="ECO:0000318"/>
    <property type="project" value="GO_Central"/>
</dbReference>
<dbReference type="RefSeq" id="XP_016283989.1">
    <property type="nucleotide sequence ID" value="XM_016428503.2"/>
</dbReference>
<feature type="transmembrane region" description="Helical" evidence="1">
    <location>
        <begin position="1067"/>
        <end position="1089"/>
    </location>
</feature>
<reference evidence="8" key="2">
    <citation type="submission" date="2025-05" db="UniProtKB">
        <authorList>
            <consortium name="Ensembl"/>
        </authorList>
    </citation>
    <scope>IDENTIFICATION</scope>
</reference>
<accession>F7FIN7</accession>
<dbReference type="OMA" id="KEPFLEW"/>
<dbReference type="AlphaFoldDB" id="F7FIN7"/>
<feature type="signal peptide" evidence="2">
    <location>
        <begin position="1"/>
        <end position="21"/>
    </location>
</feature>
<evidence type="ECO:0000259" key="7">
    <source>
        <dbReference type="Pfam" id="PF22831"/>
    </source>
</evidence>
<dbReference type="Ensembl" id="ENSMODT00000085532.1">
    <property type="protein sequence ID" value="ENSMODP00000056391.1"/>
    <property type="gene ID" value="ENSMODG00000001920.4"/>
</dbReference>
<dbReference type="Bgee" id="ENSMODG00000001920">
    <property type="expression patterns" value="Expressed in spermatocyte and 2 other cell types or tissues"/>
</dbReference>